<accession>A0A3B6PFY5</accession>
<gene>
    <name evidence="3" type="primary">LOC123133037</name>
</gene>
<dbReference type="Pfam" id="PF00646">
    <property type="entry name" value="F-box"/>
    <property type="match status" value="1"/>
</dbReference>
<protein>
    <submittedName>
        <fullName evidence="3">Uncharacterized protein</fullName>
    </submittedName>
</protein>
<organism evidence="3">
    <name type="scientific">Triticum aestivum</name>
    <name type="common">Wheat</name>
    <dbReference type="NCBI Taxonomy" id="4565"/>
    <lineage>
        <taxon>Eukaryota</taxon>
        <taxon>Viridiplantae</taxon>
        <taxon>Streptophyta</taxon>
        <taxon>Embryophyta</taxon>
        <taxon>Tracheophyta</taxon>
        <taxon>Spermatophyta</taxon>
        <taxon>Magnoliopsida</taxon>
        <taxon>Liliopsida</taxon>
        <taxon>Poales</taxon>
        <taxon>Poaceae</taxon>
        <taxon>BOP clade</taxon>
        <taxon>Pooideae</taxon>
        <taxon>Triticodae</taxon>
        <taxon>Triticeae</taxon>
        <taxon>Triticinae</taxon>
        <taxon>Triticum</taxon>
    </lineage>
</organism>
<dbReference type="Proteomes" id="UP000019116">
    <property type="component" value="Chromosome 6B"/>
</dbReference>
<dbReference type="SUPFAM" id="SSF81383">
    <property type="entry name" value="F-box domain"/>
    <property type="match status" value="1"/>
</dbReference>
<feature type="domain" description="F-box associated beta-propeller type 3" evidence="2">
    <location>
        <begin position="98"/>
        <end position="292"/>
    </location>
</feature>
<dbReference type="NCBIfam" id="TIGR01640">
    <property type="entry name" value="F_box_assoc_1"/>
    <property type="match status" value="1"/>
</dbReference>
<dbReference type="KEGG" id="taes:123133037"/>
<name>A0A3B6PFY5_WHEAT</name>
<dbReference type="InterPro" id="IPR013187">
    <property type="entry name" value="F-box-assoc_dom_typ3"/>
</dbReference>
<dbReference type="AlphaFoldDB" id="A0A3B6PFY5"/>
<keyword evidence="4" id="KW-1185">Reference proteome</keyword>
<evidence type="ECO:0000259" key="2">
    <source>
        <dbReference type="Pfam" id="PF08268"/>
    </source>
</evidence>
<dbReference type="OrthoDB" id="1306079at2759"/>
<dbReference type="InterPro" id="IPR001810">
    <property type="entry name" value="F-box_dom"/>
</dbReference>
<evidence type="ECO:0000313" key="4">
    <source>
        <dbReference type="Proteomes" id="UP000019116"/>
    </source>
</evidence>
<dbReference type="Gramene" id="TraesCS6B03G0011100.1">
    <property type="protein sequence ID" value="TraesCS6B03G0011100.1.CDS1"/>
    <property type="gene ID" value="TraesCS6B03G0011100"/>
</dbReference>
<dbReference type="EnsemblPlants" id="TraesCS6B02G008000.1">
    <property type="protein sequence ID" value="TraesCS6B02G008000.1.cds1"/>
    <property type="gene ID" value="TraesCS6B02G008000"/>
</dbReference>
<dbReference type="PANTHER" id="PTHR31672:SF2">
    <property type="entry name" value="F-BOX DOMAIN-CONTAINING PROTEIN"/>
    <property type="match status" value="1"/>
</dbReference>
<dbReference type="PANTHER" id="PTHR31672">
    <property type="entry name" value="BNACNNG10540D PROTEIN"/>
    <property type="match status" value="1"/>
</dbReference>
<dbReference type="InterPro" id="IPR050796">
    <property type="entry name" value="SCF_F-box_component"/>
</dbReference>
<proteinExistence type="predicted"/>
<dbReference type="GeneID" id="123133037"/>
<dbReference type="STRING" id="4565.A0A3B6PFY5"/>
<dbReference type="InterPro" id="IPR017451">
    <property type="entry name" value="F-box-assoc_interact_dom"/>
</dbReference>
<dbReference type="RefSeq" id="XP_044408519.1">
    <property type="nucleotide sequence ID" value="XM_044552584.1"/>
</dbReference>
<evidence type="ECO:0000313" key="3">
    <source>
        <dbReference type="EnsemblPlants" id="TraesCS6B02G008000.1.cds1"/>
    </source>
</evidence>
<reference evidence="3" key="2">
    <citation type="submission" date="2018-10" db="UniProtKB">
        <authorList>
            <consortium name="EnsemblPlants"/>
        </authorList>
    </citation>
    <scope>IDENTIFICATION</scope>
</reference>
<feature type="domain" description="F-box" evidence="1">
    <location>
        <begin position="10"/>
        <end position="49"/>
    </location>
</feature>
<dbReference type="Gramene" id="TraesCS6B02G008000.1">
    <property type="protein sequence ID" value="TraesCS6B02G008000.1.cds1"/>
    <property type="gene ID" value="TraesCS6B02G008000"/>
</dbReference>
<dbReference type="Pfam" id="PF08268">
    <property type="entry name" value="FBA_3"/>
    <property type="match status" value="1"/>
</dbReference>
<dbReference type="InterPro" id="IPR036047">
    <property type="entry name" value="F-box-like_dom_sf"/>
</dbReference>
<reference evidence="3" key="1">
    <citation type="submission" date="2018-08" db="EMBL/GenBank/DDBJ databases">
        <authorList>
            <person name="Rossello M."/>
        </authorList>
    </citation>
    <scope>NUCLEOTIDE SEQUENCE [LARGE SCALE GENOMIC DNA]</scope>
    <source>
        <strain evidence="3">cv. Chinese Spring</strain>
    </source>
</reference>
<sequence>MPDRRGAARLEDLPDDIIHMTLVRLPSKDVGCCRAVSTSWCTATSTPKFMLGHHQLQPSLPIIDGRGLPTSFVLFHFAGTKQQLWPFSRCIKHHSEISLHGVCGGFLLLSWLHQFYICNPVIHMHALLPQPHVEHALYNTIIGFYQHLPTQEYRVLWVSEPWHPYKSSLHVLTVGSNVMRHISVRMQTLSPPSMEQEHQLLKGLRSKSCCPPSVLHRGSLHWCPYDANEIGGHSTYIIVFDTEAESFRWVSSPTKLCHHRKLFDMNGTLALWGSLTPSLTAMDVWAMQDYVWSFKYRIDVSTLEVSRQLYSTSCKKKKRTPLDSTVQWLNDMVVLNDRELLIMFNSKHVMRCDIDGNFLEMVNIGKRQYCMMLNHCRLKERALFQFHPTRLGCKRKMTSFHSPQGVSECSRFLVCFPLGFRACIFFLALITTYLSI</sequence>
<evidence type="ECO:0000259" key="1">
    <source>
        <dbReference type="Pfam" id="PF00646"/>
    </source>
</evidence>